<feature type="signal peptide" evidence="1">
    <location>
        <begin position="1"/>
        <end position="17"/>
    </location>
</feature>
<keyword evidence="3" id="KW-1185">Reference proteome</keyword>
<dbReference type="EMBL" id="FWFV01000001">
    <property type="protein sequence ID" value="SLN17366.1"/>
    <property type="molecule type" value="Genomic_DNA"/>
</dbReference>
<organism evidence="2 3">
    <name type="scientific">Palleronia marisminoris</name>
    <dbReference type="NCBI Taxonomy" id="315423"/>
    <lineage>
        <taxon>Bacteria</taxon>
        <taxon>Pseudomonadati</taxon>
        <taxon>Pseudomonadota</taxon>
        <taxon>Alphaproteobacteria</taxon>
        <taxon>Rhodobacterales</taxon>
        <taxon>Roseobacteraceae</taxon>
        <taxon>Palleronia</taxon>
    </lineage>
</organism>
<reference evidence="2 3" key="1">
    <citation type="submission" date="2017-03" db="EMBL/GenBank/DDBJ databases">
        <authorList>
            <person name="Afonso C.L."/>
            <person name="Miller P.J."/>
            <person name="Scott M.A."/>
            <person name="Spackman E."/>
            <person name="Goraichik I."/>
            <person name="Dimitrov K.M."/>
            <person name="Suarez D.L."/>
            <person name="Swayne D.E."/>
        </authorList>
    </citation>
    <scope>NUCLEOTIDE SEQUENCE [LARGE SCALE GENOMIC DNA]</scope>
    <source>
        <strain evidence="2 3">CECT 7066</strain>
    </source>
</reference>
<feature type="chain" id="PRO_5011002632" evidence="1">
    <location>
        <begin position="18"/>
        <end position="108"/>
    </location>
</feature>
<dbReference type="STRING" id="315423.SAMN04488020_101510"/>
<keyword evidence="1" id="KW-0732">Signal</keyword>
<dbReference type="RefSeq" id="WP_085852528.1">
    <property type="nucleotide sequence ID" value="NZ_FOPF01000001.1"/>
</dbReference>
<dbReference type="Proteomes" id="UP000193870">
    <property type="component" value="Unassembled WGS sequence"/>
</dbReference>
<evidence type="ECO:0000256" key="1">
    <source>
        <dbReference type="SAM" id="SignalP"/>
    </source>
</evidence>
<evidence type="ECO:0000313" key="3">
    <source>
        <dbReference type="Proteomes" id="UP000193870"/>
    </source>
</evidence>
<accession>A0A1Y5RHB6</accession>
<protein>
    <submittedName>
        <fullName evidence="2">Uncharacterized protein</fullName>
    </submittedName>
</protein>
<dbReference type="OrthoDB" id="7652095at2"/>
<dbReference type="AlphaFoldDB" id="A0A1Y5RHB6"/>
<gene>
    <name evidence="2" type="ORF">PAM7066_00510</name>
</gene>
<proteinExistence type="predicted"/>
<evidence type="ECO:0000313" key="2">
    <source>
        <dbReference type="EMBL" id="SLN17366.1"/>
    </source>
</evidence>
<sequence length="108" mass="11616">MRHVCLILTLLTAPAHAACEMDGARKVCVPGDGIRGAETTAKFVSAPTQVAESGLTPGDRLPRDAMTVIGTDYLGLPPARDGWAYFRFGPAIYKADFETRRIIARVSP</sequence>
<name>A0A1Y5RHB6_9RHOB</name>